<dbReference type="AlphaFoldDB" id="A0A8J6ESE6"/>
<reference evidence="2" key="1">
    <citation type="thesis" date="2020" institute="ProQuest LLC" country="789 East Eisenhower Parkway, Ann Arbor, MI, USA">
        <title>Comparative Genomics and Chromosome Evolution.</title>
        <authorList>
            <person name="Mudd A.B."/>
        </authorList>
    </citation>
    <scope>NUCLEOTIDE SEQUENCE</scope>
    <source>
        <strain evidence="2">HN-11 Male</strain>
        <tissue evidence="2">Kidney and liver</tissue>
    </source>
</reference>
<name>A0A8J6ESE6_ELECQ</name>
<keyword evidence="3" id="KW-1185">Reference proteome</keyword>
<protein>
    <submittedName>
        <fullName evidence="2">Uncharacterized protein</fullName>
    </submittedName>
</protein>
<keyword evidence="1" id="KW-1133">Transmembrane helix</keyword>
<evidence type="ECO:0000313" key="3">
    <source>
        <dbReference type="Proteomes" id="UP000770717"/>
    </source>
</evidence>
<sequence length="144" mass="16741">MSRHYIVILSGIFLFLFPFNQYLKKRKYLLTDSHRGGTIDPAKKGEVSVKAKLALASHIYTLLTLPRFNQEDVCLLLFFFLHTLIPQPPRPFSVSPADLTDSLRKMNLELYINGFSFLTGRKNGRKMISTDKDQCFKVDRRERQ</sequence>
<comment type="caution">
    <text evidence="2">The sequence shown here is derived from an EMBL/GenBank/DDBJ whole genome shotgun (WGS) entry which is preliminary data.</text>
</comment>
<accession>A0A8J6ESE6</accession>
<proteinExistence type="predicted"/>
<dbReference type="Proteomes" id="UP000770717">
    <property type="component" value="Unassembled WGS sequence"/>
</dbReference>
<gene>
    <name evidence="2" type="ORF">GDO78_004430</name>
</gene>
<feature type="transmembrane region" description="Helical" evidence="1">
    <location>
        <begin position="6"/>
        <end position="23"/>
    </location>
</feature>
<evidence type="ECO:0000256" key="1">
    <source>
        <dbReference type="SAM" id="Phobius"/>
    </source>
</evidence>
<keyword evidence="1" id="KW-0472">Membrane</keyword>
<organism evidence="2 3">
    <name type="scientific">Eleutherodactylus coqui</name>
    <name type="common">Puerto Rican coqui</name>
    <dbReference type="NCBI Taxonomy" id="57060"/>
    <lineage>
        <taxon>Eukaryota</taxon>
        <taxon>Metazoa</taxon>
        <taxon>Chordata</taxon>
        <taxon>Craniata</taxon>
        <taxon>Vertebrata</taxon>
        <taxon>Euteleostomi</taxon>
        <taxon>Amphibia</taxon>
        <taxon>Batrachia</taxon>
        <taxon>Anura</taxon>
        <taxon>Neobatrachia</taxon>
        <taxon>Hyloidea</taxon>
        <taxon>Eleutherodactylidae</taxon>
        <taxon>Eleutherodactylinae</taxon>
        <taxon>Eleutherodactylus</taxon>
        <taxon>Eleutherodactylus</taxon>
    </lineage>
</organism>
<keyword evidence="1" id="KW-0812">Transmembrane</keyword>
<dbReference type="EMBL" id="WNTK01000013">
    <property type="protein sequence ID" value="KAG9474120.1"/>
    <property type="molecule type" value="Genomic_DNA"/>
</dbReference>
<evidence type="ECO:0000313" key="2">
    <source>
        <dbReference type="EMBL" id="KAG9474120.1"/>
    </source>
</evidence>